<comment type="catalytic activity">
    <reaction evidence="7">
        <text>L-threonyl-[protein] + ATP = O-phospho-L-threonyl-[protein] + ADP + H(+)</text>
        <dbReference type="Rhea" id="RHEA:46608"/>
        <dbReference type="Rhea" id="RHEA-COMP:11060"/>
        <dbReference type="Rhea" id="RHEA-COMP:11605"/>
        <dbReference type="ChEBI" id="CHEBI:15378"/>
        <dbReference type="ChEBI" id="CHEBI:30013"/>
        <dbReference type="ChEBI" id="CHEBI:30616"/>
        <dbReference type="ChEBI" id="CHEBI:61977"/>
        <dbReference type="ChEBI" id="CHEBI:456216"/>
        <dbReference type="EC" id="2.7.11.1"/>
    </reaction>
</comment>
<dbReference type="PROSITE" id="PS00107">
    <property type="entry name" value="PROTEIN_KINASE_ATP"/>
    <property type="match status" value="1"/>
</dbReference>
<dbReference type="InterPro" id="IPR008271">
    <property type="entry name" value="Ser/Thr_kinase_AS"/>
</dbReference>
<keyword evidence="4 9" id="KW-0547">Nucleotide-binding</keyword>
<dbReference type="Gene3D" id="1.10.510.10">
    <property type="entry name" value="Transferase(Phosphotransferase) domain 1"/>
    <property type="match status" value="1"/>
</dbReference>
<comment type="catalytic activity">
    <reaction evidence="8">
        <text>L-seryl-[protein] + ATP = O-phospho-L-seryl-[protein] + ADP + H(+)</text>
        <dbReference type="Rhea" id="RHEA:17989"/>
        <dbReference type="Rhea" id="RHEA-COMP:9863"/>
        <dbReference type="Rhea" id="RHEA-COMP:11604"/>
        <dbReference type="ChEBI" id="CHEBI:15378"/>
        <dbReference type="ChEBI" id="CHEBI:29999"/>
        <dbReference type="ChEBI" id="CHEBI:30616"/>
        <dbReference type="ChEBI" id="CHEBI:83421"/>
        <dbReference type="ChEBI" id="CHEBI:456216"/>
        <dbReference type="EC" id="2.7.11.1"/>
    </reaction>
</comment>
<dbReference type="GO" id="GO:0004674">
    <property type="term" value="F:protein serine/threonine kinase activity"/>
    <property type="evidence" value="ECO:0007669"/>
    <property type="project" value="UniProtKB-KW"/>
</dbReference>
<proteinExistence type="predicted"/>
<evidence type="ECO:0000256" key="8">
    <source>
        <dbReference type="ARBA" id="ARBA00048679"/>
    </source>
</evidence>
<keyword evidence="3" id="KW-0808">Transferase</keyword>
<evidence type="ECO:0000256" key="1">
    <source>
        <dbReference type="ARBA" id="ARBA00012513"/>
    </source>
</evidence>
<keyword evidence="2 11" id="KW-0723">Serine/threonine-protein kinase</keyword>
<reference evidence="11" key="1">
    <citation type="submission" date="2020-09" db="EMBL/GenBank/DDBJ databases">
        <title>Draft Genome Sequence of Paenibacillus sp. WST5.</title>
        <authorList>
            <person name="Bao Z."/>
        </authorList>
    </citation>
    <scope>NUCLEOTIDE SEQUENCE</scope>
    <source>
        <strain evidence="11">WST5</strain>
    </source>
</reference>
<accession>A0A926QII7</accession>
<name>A0A926QII7_9BACL</name>
<sequence length="543" mass="61054">MQNKQQLIGTSIGGRYRIHSLLGQGGMGHVYLAEDLKLKGKKWAVKEILLGTTDPESFLDEAEMLARLGHPQLPQLVDYFTTDDGSCFLVMDYIQGPTLQDLFEEKGRQMPVVQIVGIALQLCDLFHYLHTFKPRPIIYRDLKPANVMLGELDQVRLIDFGVARHYSQEKQSDTMQIGTLGFAAPEQFLGLQTDPRSDLFTLGAMLYYLLSGGHYAYITQKPIEQIRKGLPDALTSTIQMLLQEQPQNRCQSALEVKHRLRSLHSEMTEVRIRQDSSLTAATIPDKLIVVGGLFAGVGSTFAAISLARILHAKQIPNAVIEHPANEPDLYMLLYGDQRAPKDYIFASTALTGHTANETTPWTSGFTTWVPLHPEGFQGAWHPADSYRLLHTIKKPIVLMDVSTHWGDSTVQELCHSADEIIVVLDASPGKCNRPSTHAHLALLDLYRKRGKKIHFVANRAAAVGRLHREWVDSLPAAPICTIPEFPYEVVMRAVWKGACIQDEDQVLEKLETSLTPLLQQFLPDAIIRQRRYPSRNTMFSRFK</sequence>
<feature type="domain" description="Protein kinase" evidence="10">
    <location>
        <begin position="16"/>
        <end position="261"/>
    </location>
</feature>
<evidence type="ECO:0000256" key="9">
    <source>
        <dbReference type="PROSITE-ProRule" id="PRU10141"/>
    </source>
</evidence>
<evidence type="ECO:0000259" key="10">
    <source>
        <dbReference type="PROSITE" id="PS50011"/>
    </source>
</evidence>
<dbReference type="PANTHER" id="PTHR24363">
    <property type="entry name" value="SERINE/THREONINE PROTEIN KINASE"/>
    <property type="match status" value="1"/>
</dbReference>
<gene>
    <name evidence="11" type="ORF">ICC18_04450</name>
</gene>
<evidence type="ECO:0000313" key="12">
    <source>
        <dbReference type="Proteomes" id="UP000650466"/>
    </source>
</evidence>
<dbReference type="InterPro" id="IPR027417">
    <property type="entry name" value="P-loop_NTPase"/>
</dbReference>
<comment type="caution">
    <text evidence="11">The sequence shown here is derived from an EMBL/GenBank/DDBJ whole genome shotgun (WGS) entry which is preliminary data.</text>
</comment>
<dbReference type="GO" id="GO:0005524">
    <property type="term" value="F:ATP binding"/>
    <property type="evidence" value="ECO:0007669"/>
    <property type="project" value="UniProtKB-UniRule"/>
</dbReference>
<dbReference type="Pfam" id="PF00069">
    <property type="entry name" value="Pkinase"/>
    <property type="match status" value="1"/>
</dbReference>
<dbReference type="Gene3D" id="3.30.200.20">
    <property type="entry name" value="Phosphorylase Kinase, domain 1"/>
    <property type="match status" value="1"/>
</dbReference>
<dbReference type="RefSeq" id="WP_188173136.1">
    <property type="nucleotide sequence ID" value="NZ_JACVVD010000001.1"/>
</dbReference>
<dbReference type="CDD" id="cd14014">
    <property type="entry name" value="STKc_PknB_like"/>
    <property type="match status" value="1"/>
</dbReference>
<dbReference type="InterPro" id="IPR017441">
    <property type="entry name" value="Protein_kinase_ATP_BS"/>
</dbReference>
<dbReference type="SUPFAM" id="SSF56112">
    <property type="entry name" value="Protein kinase-like (PK-like)"/>
    <property type="match status" value="1"/>
</dbReference>
<dbReference type="Gene3D" id="3.40.50.300">
    <property type="entry name" value="P-loop containing nucleotide triphosphate hydrolases"/>
    <property type="match status" value="1"/>
</dbReference>
<organism evidence="11 12">
    <name type="scientific">Paenibacillus sedimenti</name>
    <dbReference type="NCBI Taxonomy" id="2770274"/>
    <lineage>
        <taxon>Bacteria</taxon>
        <taxon>Bacillati</taxon>
        <taxon>Bacillota</taxon>
        <taxon>Bacilli</taxon>
        <taxon>Bacillales</taxon>
        <taxon>Paenibacillaceae</taxon>
        <taxon>Paenibacillus</taxon>
    </lineage>
</organism>
<keyword evidence="5 11" id="KW-0418">Kinase</keyword>
<evidence type="ECO:0000256" key="6">
    <source>
        <dbReference type="ARBA" id="ARBA00022840"/>
    </source>
</evidence>
<evidence type="ECO:0000256" key="3">
    <source>
        <dbReference type="ARBA" id="ARBA00022679"/>
    </source>
</evidence>
<dbReference type="PANTHER" id="PTHR24363:SF0">
    <property type="entry name" value="SERINE_THREONINE KINASE LIKE DOMAIN CONTAINING 1"/>
    <property type="match status" value="1"/>
</dbReference>
<evidence type="ECO:0000256" key="2">
    <source>
        <dbReference type="ARBA" id="ARBA00022527"/>
    </source>
</evidence>
<dbReference type="InterPro" id="IPR000719">
    <property type="entry name" value="Prot_kinase_dom"/>
</dbReference>
<dbReference type="PROSITE" id="PS50011">
    <property type="entry name" value="PROTEIN_KINASE_DOM"/>
    <property type="match status" value="1"/>
</dbReference>
<evidence type="ECO:0000313" key="11">
    <source>
        <dbReference type="EMBL" id="MBD0379377.1"/>
    </source>
</evidence>
<dbReference type="SUPFAM" id="SSF52540">
    <property type="entry name" value="P-loop containing nucleoside triphosphate hydrolases"/>
    <property type="match status" value="1"/>
</dbReference>
<dbReference type="EC" id="2.7.11.1" evidence="1"/>
<keyword evidence="6 9" id="KW-0067">ATP-binding</keyword>
<evidence type="ECO:0000256" key="4">
    <source>
        <dbReference type="ARBA" id="ARBA00022741"/>
    </source>
</evidence>
<dbReference type="EMBL" id="JACVVD010000001">
    <property type="protein sequence ID" value="MBD0379377.1"/>
    <property type="molecule type" value="Genomic_DNA"/>
</dbReference>
<dbReference type="InterPro" id="IPR011009">
    <property type="entry name" value="Kinase-like_dom_sf"/>
</dbReference>
<dbReference type="PROSITE" id="PS00108">
    <property type="entry name" value="PROTEIN_KINASE_ST"/>
    <property type="match status" value="1"/>
</dbReference>
<dbReference type="AlphaFoldDB" id="A0A926QII7"/>
<evidence type="ECO:0000256" key="5">
    <source>
        <dbReference type="ARBA" id="ARBA00022777"/>
    </source>
</evidence>
<dbReference type="Proteomes" id="UP000650466">
    <property type="component" value="Unassembled WGS sequence"/>
</dbReference>
<dbReference type="SMART" id="SM00220">
    <property type="entry name" value="S_TKc"/>
    <property type="match status" value="1"/>
</dbReference>
<feature type="binding site" evidence="9">
    <location>
        <position position="46"/>
    </location>
    <ligand>
        <name>ATP</name>
        <dbReference type="ChEBI" id="CHEBI:30616"/>
    </ligand>
</feature>
<evidence type="ECO:0000256" key="7">
    <source>
        <dbReference type="ARBA" id="ARBA00047899"/>
    </source>
</evidence>
<keyword evidence="12" id="KW-1185">Reference proteome</keyword>
<protein>
    <recommendedName>
        <fullName evidence="1">non-specific serine/threonine protein kinase</fullName>
        <ecNumber evidence="1">2.7.11.1</ecNumber>
    </recommendedName>
</protein>